<organism evidence="2 3">
    <name type="scientific">Saccharopolyspora rosea</name>
    <dbReference type="NCBI Taxonomy" id="524884"/>
    <lineage>
        <taxon>Bacteria</taxon>
        <taxon>Bacillati</taxon>
        <taxon>Actinomycetota</taxon>
        <taxon>Actinomycetes</taxon>
        <taxon>Pseudonocardiales</taxon>
        <taxon>Pseudonocardiaceae</taxon>
        <taxon>Saccharopolyspora</taxon>
    </lineage>
</organism>
<name>A0ABW3FNF6_9PSEU</name>
<evidence type="ECO:0008006" key="4">
    <source>
        <dbReference type="Google" id="ProtNLM"/>
    </source>
</evidence>
<evidence type="ECO:0000313" key="3">
    <source>
        <dbReference type="Proteomes" id="UP001597018"/>
    </source>
</evidence>
<gene>
    <name evidence="2" type="ORF">ACFQ16_05505</name>
</gene>
<comment type="caution">
    <text evidence="2">The sequence shown here is derived from an EMBL/GenBank/DDBJ whole genome shotgun (WGS) entry which is preliminary data.</text>
</comment>
<reference evidence="3" key="1">
    <citation type="journal article" date="2019" name="Int. J. Syst. Evol. Microbiol.">
        <title>The Global Catalogue of Microorganisms (GCM) 10K type strain sequencing project: providing services to taxonomists for standard genome sequencing and annotation.</title>
        <authorList>
            <consortium name="The Broad Institute Genomics Platform"/>
            <consortium name="The Broad Institute Genome Sequencing Center for Infectious Disease"/>
            <person name="Wu L."/>
            <person name="Ma J."/>
        </authorList>
    </citation>
    <scope>NUCLEOTIDE SEQUENCE [LARGE SCALE GENOMIC DNA]</scope>
    <source>
        <strain evidence="3">CCUG 56401</strain>
    </source>
</reference>
<protein>
    <recommendedName>
        <fullName evidence="4">Small secreted domain DUF320</fullName>
    </recommendedName>
</protein>
<accession>A0ABW3FNF6</accession>
<evidence type="ECO:0000313" key="2">
    <source>
        <dbReference type="EMBL" id="MFD0919192.1"/>
    </source>
</evidence>
<keyword evidence="1" id="KW-0732">Signal</keyword>
<dbReference type="EMBL" id="JBHTIW010000002">
    <property type="protein sequence ID" value="MFD0919192.1"/>
    <property type="molecule type" value="Genomic_DNA"/>
</dbReference>
<dbReference type="RefSeq" id="WP_263251043.1">
    <property type="nucleotide sequence ID" value="NZ_BAABLT010000033.1"/>
</dbReference>
<dbReference type="Proteomes" id="UP001597018">
    <property type="component" value="Unassembled WGS sequence"/>
</dbReference>
<proteinExistence type="predicted"/>
<feature type="chain" id="PRO_5046125647" description="Small secreted domain DUF320" evidence="1">
    <location>
        <begin position="25"/>
        <end position="81"/>
    </location>
</feature>
<keyword evidence="3" id="KW-1185">Reference proteome</keyword>
<evidence type="ECO:0000256" key="1">
    <source>
        <dbReference type="SAM" id="SignalP"/>
    </source>
</evidence>
<feature type="signal peptide" evidence="1">
    <location>
        <begin position="1"/>
        <end position="24"/>
    </location>
</feature>
<sequence>MLKKAAIIGGAAAGLMALAPVANADTADNDGINAVDDNNVSVLPIQACNDDVAAAIGVIVPVASPQTGDCVNAPVVDHPSA</sequence>